<comment type="caution">
    <text evidence="1">The sequence shown here is derived from an EMBL/GenBank/DDBJ whole genome shotgun (WGS) entry which is preliminary data.</text>
</comment>
<protein>
    <submittedName>
        <fullName evidence="1">Uncharacterized protein</fullName>
    </submittedName>
</protein>
<sequence length="97" mass="10579">MTGLLPIVEQLCDCQTDAKRADWLLRVPQGVIYRDNAAIRMVLRTAGFLIGVEYIDAELAAFNSTRTEQGCWRDSVLLSIGATRAALLAVVRKGGGQ</sequence>
<dbReference type="RefSeq" id="WP_156616201.1">
    <property type="nucleotide sequence ID" value="NZ_WPHR01000030.1"/>
</dbReference>
<dbReference type="Proteomes" id="UP000477951">
    <property type="component" value="Unassembled WGS sequence"/>
</dbReference>
<gene>
    <name evidence="1" type="ORF">GOZ90_22745</name>
</gene>
<evidence type="ECO:0000313" key="2">
    <source>
        <dbReference type="Proteomes" id="UP000477951"/>
    </source>
</evidence>
<reference evidence="1 2" key="1">
    <citation type="submission" date="2019-12" db="EMBL/GenBank/DDBJ databases">
        <title>Whole-genome sequencing of Allorhizobium vitis.</title>
        <authorList>
            <person name="Gan H.M."/>
            <person name="Szegedi E."/>
            <person name="Burr T."/>
            <person name="Savka M.A."/>
        </authorList>
    </citation>
    <scope>NUCLEOTIDE SEQUENCE [LARGE SCALE GENOMIC DNA]</scope>
    <source>
        <strain evidence="1 2">CG516</strain>
    </source>
</reference>
<dbReference type="AlphaFoldDB" id="A0A6L6VIN3"/>
<organism evidence="1 2">
    <name type="scientific">Agrobacterium vitis</name>
    <name type="common">Rhizobium vitis</name>
    <dbReference type="NCBI Taxonomy" id="373"/>
    <lineage>
        <taxon>Bacteria</taxon>
        <taxon>Pseudomonadati</taxon>
        <taxon>Pseudomonadota</taxon>
        <taxon>Alphaproteobacteria</taxon>
        <taxon>Hyphomicrobiales</taxon>
        <taxon>Rhizobiaceae</taxon>
        <taxon>Rhizobium/Agrobacterium group</taxon>
        <taxon>Agrobacterium</taxon>
    </lineage>
</organism>
<evidence type="ECO:0000313" key="1">
    <source>
        <dbReference type="EMBL" id="MUZ75494.1"/>
    </source>
</evidence>
<accession>A0A6L6VIN3</accession>
<name>A0A6L6VIN3_AGRVI</name>
<dbReference type="EMBL" id="WPHR01000030">
    <property type="protein sequence ID" value="MUZ75494.1"/>
    <property type="molecule type" value="Genomic_DNA"/>
</dbReference>
<proteinExistence type="predicted"/>